<feature type="domain" description="Di-haem cytochrome c peroxidase" evidence="3">
    <location>
        <begin position="205"/>
        <end position="403"/>
    </location>
</feature>
<comment type="subcellular location">
    <subcellularLocation>
        <location evidence="1">Cell envelope</location>
    </subcellularLocation>
</comment>
<organism evidence="4 5">
    <name type="scientific">Candidatus Methylumidiphilus alinenensis</name>
    <dbReference type="NCBI Taxonomy" id="2202197"/>
    <lineage>
        <taxon>Bacteria</taxon>
        <taxon>Pseudomonadati</taxon>
        <taxon>Pseudomonadota</taxon>
        <taxon>Gammaproteobacteria</taxon>
        <taxon>Methylococcales</taxon>
        <taxon>Candidatus Methylumidiphilus</taxon>
    </lineage>
</organism>
<reference evidence="4 5" key="1">
    <citation type="journal article" date="2018" name="Aquat. Microb. Ecol.">
        <title>Gammaproteobacterial methanotrophs dominate.</title>
        <authorList>
            <person name="Rissanen A.J."/>
            <person name="Saarenheimo J."/>
            <person name="Tiirola M."/>
            <person name="Peura S."/>
            <person name="Aalto S.L."/>
            <person name="Karvinen A."/>
            <person name="Nykanen H."/>
        </authorList>
    </citation>
    <scope>NUCLEOTIDE SEQUENCE [LARGE SCALE GENOMIC DNA]</scope>
    <source>
        <strain evidence="4">AMbin10</strain>
    </source>
</reference>
<protein>
    <submittedName>
        <fullName evidence="4">Cytochrome-c peroxidase</fullName>
    </submittedName>
</protein>
<dbReference type="AlphaFoldDB" id="A0A2W4QIN6"/>
<accession>A0A2W4QIN6</accession>
<dbReference type="EMBL" id="QJPH01000502">
    <property type="protein sequence ID" value="PZN72021.1"/>
    <property type="molecule type" value="Genomic_DNA"/>
</dbReference>
<dbReference type="PANTHER" id="PTHR30600">
    <property type="entry name" value="CYTOCHROME C PEROXIDASE-RELATED"/>
    <property type="match status" value="1"/>
</dbReference>
<dbReference type="Pfam" id="PF03150">
    <property type="entry name" value="CCP_MauG"/>
    <property type="match status" value="1"/>
</dbReference>
<dbReference type="GO" id="GO:0030313">
    <property type="term" value="C:cell envelope"/>
    <property type="evidence" value="ECO:0007669"/>
    <property type="project" value="UniProtKB-SubCell"/>
</dbReference>
<keyword evidence="4" id="KW-0575">Peroxidase</keyword>
<dbReference type="GO" id="GO:0004130">
    <property type="term" value="F:cytochrome-c peroxidase activity"/>
    <property type="evidence" value="ECO:0007669"/>
    <property type="project" value="TreeGrafter"/>
</dbReference>
<keyword evidence="2" id="KW-0560">Oxidoreductase</keyword>
<evidence type="ECO:0000313" key="4">
    <source>
        <dbReference type="EMBL" id="PZN72021.1"/>
    </source>
</evidence>
<name>A0A2W4QIN6_9GAMM</name>
<dbReference type="InterPro" id="IPR004852">
    <property type="entry name" value="Di-haem_cyt_c_peroxidsae"/>
</dbReference>
<dbReference type="InterPro" id="IPR036909">
    <property type="entry name" value="Cyt_c-like_dom_sf"/>
</dbReference>
<comment type="caution">
    <text evidence="4">The sequence shown here is derived from an EMBL/GenBank/DDBJ whole genome shotgun (WGS) entry which is preliminary data.</text>
</comment>
<dbReference type="Proteomes" id="UP000249396">
    <property type="component" value="Unassembled WGS sequence"/>
</dbReference>
<evidence type="ECO:0000256" key="2">
    <source>
        <dbReference type="ARBA" id="ARBA00023002"/>
    </source>
</evidence>
<dbReference type="GO" id="GO:0020037">
    <property type="term" value="F:heme binding"/>
    <property type="evidence" value="ECO:0007669"/>
    <property type="project" value="InterPro"/>
</dbReference>
<dbReference type="GO" id="GO:0009055">
    <property type="term" value="F:electron transfer activity"/>
    <property type="evidence" value="ECO:0007669"/>
    <property type="project" value="InterPro"/>
</dbReference>
<evidence type="ECO:0000313" key="5">
    <source>
        <dbReference type="Proteomes" id="UP000249396"/>
    </source>
</evidence>
<evidence type="ECO:0000256" key="1">
    <source>
        <dbReference type="ARBA" id="ARBA00004196"/>
    </source>
</evidence>
<gene>
    <name evidence="4" type="ORF">DM484_25120</name>
</gene>
<evidence type="ECO:0000259" key="3">
    <source>
        <dbReference type="Pfam" id="PF03150"/>
    </source>
</evidence>
<proteinExistence type="predicted"/>
<dbReference type="Gene3D" id="1.10.760.10">
    <property type="entry name" value="Cytochrome c-like domain"/>
    <property type="match status" value="3"/>
</dbReference>
<sequence length="750" mass="81837">MDIFRFSSLALFLLLNLVLYNFSIQALAAEPIQNNSSPRTLALGPMPISLKYLPVPEVPGLLNGSDPIIVNKTAAIALGKALFWDTNVGSDGMACGSCHFHAGADRRIKNQIAPGSQSSPLSTQHFNISAINELLGSNHALRLGDFPLHQMQDPLQEFSPIIFDTDNVVGSSGTFGGEFKTVSRLGSNIDDCNRNADTLFHAGGIGTRRVTPRNAPSVINAVFNHRSFWDGRANNVFNGSSPWGDRDPKSGVWVKINGDKVSKQRLHLINSSLASQATAPPLNTTEMGCKNRTLKDIGRKLMQRHPLENQKVHWNDSVLGSFSFSSVGNLKPGLNTTYENLVKQAFNEKYWSFSRPSRFGSPVGGAPYSQMEANFGMFFGLAIQLYESTLISDESPFDKSTRDASNKPIDLTAAQLSGLEQFRVNLCSLCHLGPNFTAASVNANAAIAQTHPEAFGERTFVISATTNVVNRIPLFAHKTAITAFIDTGFASTGVAKETADIGLGGVDDYGNPLSFSQQYLQQLAGNMKGVFDADVTQVRACDFQEEFAINFKPSYVASSLFTPADGIQPQPQDTNNCFLSATGNAFLPTTKSAKTELKKPNTQKMVAEVKASFKIPSLRNVELTGPYMHNGGMATLEQVVEFYTRGGNFTNDAKQVTRVFPLQNLQFSEKNRHDLVEFLKTLTDDRVRYEKAPFDHPEILVLQGHEGNQVSVTPGTLHSHLAKDEFLLIPAVGATGTEAPLYPFKNYLAP</sequence>
<dbReference type="InterPro" id="IPR051395">
    <property type="entry name" value="Cytochrome_c_Peroxidase/MauG"/>
</dbReference>
<dbReference type="SUPFAM" id="SSF46626">
    <property type="entry name" value="Cytochrome c"/>
    <property type="match status" value="2"/>
</dbReference>